<name>A0A0R1V8V6_9LACO</name>
<dbReference type="RefSeq" id="WP_056960325.1">
    <property type="nucleotide sequence ID" value="NZ_AZFQ01000026.1"/>
</dbReference>
<dbReference type="InterPro" id="IPR036388">
    <property type="entry name" value="WH-like_DNA-bd_sf"/>
</dbReference>
<dbReference type="InterPro" id="IPR000847">
    <property type="entry name" value="LysR_HTH_N"/>
</dbReference>
<evidence type="ECO:0000256" key="1">
    <source>
        <dbReference type="ARBA" id="ARBA00009437"/>
    </source>
</evidence>
<organism evidence="6 7">
    <name type="scientific">Liquorilactobacillus satsumensis DSM 16230 = JCM 12392</name>
    <dbReference type="NCBI Taxonomy" id="1423801"/>
    <lineage>
        <taxon>Bacteria</taxon>
        <taxon>Bacillati</taxon>
        <taxon>Bacillota</taxon>
        <taxon>Bacilli</taxon>
        <taxon>Lactobacillales</taxon>
        <taxon>Lactobacillaceae</taxon>
        <taxon>Liquorilactobacillus</taxon>
    </lineage>
</organism>
<dbReference type="STRING" id="1423801.FD50_GL000190"/>
<reference evidence="6 7" key="1">
    <citation type="journal article" date="2015" name="Genome Announc.">
        <title>Expanding the biotechnology potential of lactobacilli through comparative genomics of 213 strains and associated genera.</title>
        <authorList>
            <person name="Sun Z."/>
            <person name="Harris H.M."/>
            <person name="McCann A."/>
            <person name="Guo C."/>
            <person name="Argimon S."/>
            <person name="Zhang W."/>
            <person name="Yang X."/>
            <person name="Jeffery I.B."/>
            <person name="Cooney J.C."/>
            <person name="Kagawa T.F."/>
            <person name="Liu W."/>
            <person name="Song Y."/>
            <person name="Salvetti E."/>
            <person name="Wrobel A."/>
            <person name="Rasinkangas P."/>
            <person name="Parkhill J."/>
            <person name="Rea M.C."/>
            <person name="O'Sullivan O."/>
            <person name="Ritari J."/>
            <person name="Douillard F.P."/>
            <person name="Paul Ross R."/>
            <person name="Yang R."/>
            <person name="Briner A.E."/>
            <person name="Felis G.E."/>
            <person name="de Vos W.M."/>
            <person name="Barrangou R."/>
            <person name="Klaenhammer T.R."/>
            <person name="Caufield P.W."/>
            <person name="Cui Y."/>
            <person name="Zhang H."/>
            <person name="O'Toole P.W."/>
        </authorList>
    </citation>
    <scope>NUCLEOTIDE SEQUENCE [LARGE SCALE GENOMIC DNA]</scope>
    <source>
        <strain evidence="6 7">DSM 16230</strain>
    </source>
</reference>
<comment type="caution">
    <text evidence="6">The sequence shown here is derived from an EMBL/GenBank/DDBJ whole genome shotgun (WGS) entry which is preliminary data.</text>
</comment>
<dbReference type="PANTHER" id="PTHR30126:SF40">
    <property type="entry name" value="HTH-TYPE TRANSCRIPTIONAL REGULATOR GLTR"/>
    <property type="match status" value="1"/>
</dbReference>
<dbReference type="Pfam" id="PF03466">
    <property type="entry name" value="LysR_substrate"/>
    <property type="match status" value="1"/>
</dbReference>
<dbReference type="PANTHER" id="PTHR30126">
    <property type="entry name" value="HTH-TYPE TRANSCRIPTIONAL REGULATOR"/>
    <property type="match status" value="1"/>
</dbReference>
<comment type="similarity">
    <text evidence="1">Belongs to the LysR transcriptional regulatory family.</text>
</comment>
<keyword evidence="2" id="KW-0805">Transcription regulation</keyword>
<dbReference type="Gene3D" id="3.40.190.290">
    <property type="match status" value="1"/>
</dbReference>
<evidence type="ECO:0000256" key="2">
    <source>
        <dbReference type="ARBA" id="ARBA00023015"/>
    </source>
</evidence>
<dbReference type="SUPFAM" id="SSF53850">
    <property type="entry name" value="Periplasmic binding protein-like II"/>
    <property type="match status" value="1"/>
</dbReference>
<evidence type="ECO:0000313" key="6">
    <source>
        <dbReference type="EMBL" id="KRL99490.1"/>
    </source>
</evidence>
<dbReference type="Gene3D" id="1.10.10.10">
    <property type="entry name" value="Winged helix-like DNA-binding domain superfamily/Winged helix DNA-binding domain"/>
    <property type="match status" value="1"/>
</dbReference>
<keyword evidence="7" id="KW-1185">Reference proteome</keyword>
<dbReference type="GO" id="GO:0000976">
    <property type="term" value="F:transcription cis-regulatory region binding"/>
    <property type="evidence" value="ECO:0007669"/>
    <property type="project" value="TreeGrafter"/>
</dbReference>
<sequence>MDDKLKYFLYAAQNLSFTKTAAHFFISTTAVSKAIANLEEKIGFPLFKRRYNSLELTQAGRNFYENARFIALDYENAIKSGQHLYKDSQPQLTIGFSSLYESWLLTPLLNEFRQHHKITFNFTQRSIEQLAQGVSHNIIDLAYSFGNLPPLPNLEMTTLHQSNYLVGISCTSSLSHAKVLDPSALQNQTCGYYSQPTSLNAKRWLNAKAQASGYLFKSFKQYETLPALLLAVATDQCFAFFPDFWDKQPFFPEIKLRPTTQPFDSYKFVEFKKRQSSELCTLLSSAIKKAFANK</sequence>
<dbReference type="PATRIC" id="fig|1423801.4.peg.192"/>
<proteinExistence type="inferred from homology"/>
<dbReference type="GO" id="GO:0003700">
    <property type="term" value="F:DNA-binding transcription factor activity"/>
    <property type="evidence" value="ECO:0007669"/>
    <property type="project" value="InterPro"/>
</dbReference>
<dbReference type="EMBL" id="AZFQ01000026">
    <property type="protein sequence ID" value="KRL99490.1"/>
    <property type="molecule type" value="Genomic_DNA"/>
</dbReference>
<dbReference type="SUPFAM" id="SSF46785">
    <property type="entry name" value="Winged helix' DNA-binding domain"/>
    <property type="match status" value="1"/>
</dbReference>
<evidence type="ECO:0000259" key="5">
    <source>
        <dbReference type="PROSITE" id="PS50931"/>
    </source>
</evidence>
<dbReference type="Proteomes" id="UP000051166">
    <property type="component" value="Unassembled WGS sequence"/>
</dbReference>
<feature type="domain" description="HTH lysR-type" evidence="5">
    <location>
        <begin position="1"/>
        <end position="57"/>
    </location>
</feature>
<dbReference type="CDD" id="cd05466">
    <property type="entry name" value="PBP2_LTTR_substrate"/>
    <property type="match status" value="1"/>
</dbReference>
<protein>
    <recommendedName>
        <fullName evidence="5">HTH lysR-type domain-containing protein</fullName>
    </recommendedName>
</protein>
<dbReference type="Pfam" id="PF00126">
    <property type="entry name" value="HTH_1"/>
    <property type="match status" value="1"/>
</dbReference>
<dbReference type="OrthoDB" id="9785745at2"/>
<evidence type="ECO:0000313" key="7">
    <source>
        <dbReference type="Proteomes" id="UP000051166"/>
    </source>
</evidence>
<dbReference type="InterPro" id="IPR005119">
    <property type="entry name" value="LysR_subst-bd"/>
</dbReference>
<keyword evidence="3" id="KW-0238">DNA-binding</keyword>
<gene>
    <name evidence="6" type="ORF">FD50_GL000190</name>
</gene>
<accession>A0A0R1V8V6</accession>
<dbReference type="PROSITE" id="PS50931">
    <property type="entry name" value="HTH_LYSR"/>
    <property type="match status" value="1"/>
</dbReference>
<keyword evidence="4" id="KW-0804">Transcription</keyword>
<dbReference type="AlphaFoldDB" id="A0A0R1V8V6"/>
<dbReference type="GeneID" id="98307650"/>
<evidence type="ECO:0000256" key="3">
    <source>
        <dbReference type="ARBA" id="ARBA00023125"/>
    </source>
</evidence>
<dbReference type="InterPro" id="IPR036390">
    <property type="entry name" value="WH_DNA-bd_sf"/>
</dbReference>
<evidence type="ECO:0000256" key="4">
    <source>
        <dbReference type="ARBA" id="ARBA00023163"/>
    </source>
</evidence>